<organism evidence="11 12">
    <name type="scientific">Mucilaginibacter gynuensis</name>
    <dbReference type="NCBI Taxonomy" id="1302236"/>
    <lineage>
        <taxon>Bacteria</taxon>
        <taxon>Pseudomonadati</taxon>
        <taxon>Bacteroidota</taxon>
        <taxon>Sphingobacteriia</taxon>
        <taxon>Sphingobacteriales</taxon>
        <taxon>Sphingobacteriaceae</taxon>
        <taxon>Mucilaginibacter</taxon>
    </lineage>
</organism>
<evidence type="ECO:0000256" key="9">
    <source>
        <dbReference type="ARBA" id="ARBA00023270"/>
    </source>
</evidence>
<reference evidence="12" key="1">
    <citation type="journal article" date="2019" name="Int. J. Syst. Evol. Microbiol.">
        <title>The Global Catalogue of Microorganisms (GCM) 10K type strain sequencing project: providing services to taxonomists for standard genome sequencing and annotation.</title>
        <authorList>
            <consortium name="The Broad Institute Genomics Platform"/>
            <consortium name="The Broad Institute Genome Sequencing Center for Infectious Disease"/>
            <person name="Wu L."/>
            <person name="Ma J."/>
        </authorList>
    </citation>
    <scope>NUCLEOTIDE SEQUENCE [LARGE SCALE GENOMIC DNA]</scope>
    <source>
        <strain evidence="12">JCM 17705</strain>
    </source>
</reference>
<dbReference type="InterPro" id="IPR013785">
    <property type="entry name" value="Aldolase_TIM"/>
</dbReference>
<name>A0ABP8GRS8_9SPHI</name>
<sequence>MPLYNEEVDGADGYVSLEVSPLFALDEENTIAQARQLWQAVDRKNVMIKIPGTLPCLPAIKTAISEGININVTLIFGLERYEAIANAYIEGLELRLAAGEKIGRIASVASFFLSRIDLMVDPLLEEKGLVEFEGKAAIASAKTAFTLYRRIFSGERWDRLAAAGAKPQRLLWASTGNKNPATKDTLYVEELIGPDTVNTVPLATIEAFRDHGLPDNRLEQKPEQALTILEAIAQSGIDMEEVALQLEKEGIKKFEIPYKKLLASITEKIKR</sequence>
<keyword evidence="6 10" id="KW-0963">Cytoplasm</keyword>
<gene>
    <name evidence="10" type="primary">tal</name>
    <name evidence="11" type="ORF">GCM10023149_33320</name>
</gene>
<keyword evidence="9 10" id="KW-0704">Schiff base</keyword>
<dbReference type="PANTHER" id="PTHR10683:SF31">
    <property type="entry name" value="TRANSALDOLASE"/>
    <property type="match status" value="1"/>
</dbReference>
<evidence type="ECO:0000256" key="10">
    <source>
        <dbReference type="HAMAP-Rule" id="MF_00493"/>
    </source>
</evidence>
<protein>
    <recommendedName>
        <fullName evidence="5 10">Transaldolase</fullName>
        <ecNumber evidence="5 10">2.2.1.2</ecNumber>
    </recommendedName>
</protein>
<evidence type="ECO:0000256" key="5">
    <source>
        <dbReference type="ARBA" id="ARBA00013151"/>
    </source>
</evidence>
<dbReference type="HAMAP" id="MF_00493">
    <property type="entry name" value="Transaldolase_2"/>
    <property type="match status" value="1"/>
</dbReference>
<dbReference type="EMBL" id="BAABFT010000009">
    <property type="protein sequence ID" value="GAA4328978.1"/>
    <property type="molecule type" value="Genomic_DNA"/>
</dbReference>
<dbReference type="Proteomes" id="UP001500582">
    <property type="component" value="Unassembled WGS sequence"/>
</dbReference>
<evidence type="ECO:0000313" key="11">
    <source>
        <dbReference type="EMBL" id="GAA4328978.1"/>
    </source>
</evidence>
<evidence type="ECO:0000256" key="7">
    <source>
        <dbReference type="ARBA" id="ARBA00022679"/>
    </source>
</evidence>
<comment type="catalytic activity">
    <reaction evidence="10">
        <text>D-sedoheptulose 7-phosphate + D-glyceraldehyde 3-phosphate = D-erythrose 4-phosphate + beta-D-fructose 6-phosphate</text>
        <dbReference type="Rhea" id="RHEA:17053"/>
        <dbReference type="ChEBI" id="CHEBI:16897"/>
        <dbReference type="ChEBI" id="CHEBI:57483"/>
        <dbReference type="ChEBI" id="CHEBI:57634"/>
        <dbReference type="ChEBI" id="CHEBI:59776"/>
        <dbReference type="EC" id="2.2.1.2"/>
    </reaction>
</comment>
<evidence type="ECO:0000256" key="2">
    <source>
        <dbReference type="ARBA" id="ARBA00004496"/>
    </source>
</evidence>
<comment type="subcellular location">
    <subcellularLocation>
        <location evidence="2 10">Cytoplasm</location>
    </subcellularLocation>
</comment>
<dbReference type="EC" id="2.2.1.2" evidence="5 10"/>
<feature type="active site" description="Schiff-base intermediate with substrate" evidence="10">
    <location>
        <position position="49"/>
    </location>
</feature>
<evidence type="ECO:0000313" key="12">
    <source>
        <dbReference type="Proteomes" id="UP001500582"/>
    </source>
</evidence>
<evidence type="ECO:0000256" key="3">
    <source>
        <dbReference type="ARBA" id="ARBA00004857"/>
    </source>
</evidence>
<comment type="function">
    <text evidence="1 10">Transaldolase is important for the balance of metabolites in the pentose-phosphate pathway.</text>
</comment>
<keyword evidence="8 10" id="KW-0570">Pentose shunt</keyword>
<comment type="caution">
    <text evidence="11">The sequence shown here is derived from an EMBL/GenBank/DDBJ whole genome shotgun (WGS) entry which is preliminary data.</text>
</comment>
<dbReference type="Gene3D" id="3.20.20.70">
    <property type="entry name" value="Aldolase class I"/>
    <property type="match status" value="1"/>
</dbReference>
<proteinExistence type="inferred from homology"/>
<accession>A0ABP8GRS8</accession>
<dbReference type="PANTHER" id="PTHR10683">
    <property type="entry name" value="TRANSALDOLASE"/>
    <property type="match status" value="1"/>
</dbReference>
<evidence type="ECO:0000256" key="4">
    <source>
        <dbReference type="ARBA" id="ARBA00008426"/>
    </source>
</evidence>
<dbReference type="SUPFAM" id="SSF51569">
    <property type="entry name" value="Aldolase"/>
    <property type="match status" value="1"/>
</dbReference>
<evidence type="ECO:0000256" key="1">
    <source>
        <dbReference type="ARBA" id="ARBA00003518"/>
    </source>
</evidence>
<dbReference type="Pfam" id="PF00923">
    <property type="entry name" value="TAL_FSA"/>
    <property type="match status" value="1"/>
</dbReference>
<dbReference type="InterPro" id="IPR001585">
    <property type="entry name" value="TAL/FSA"/>
</dbReference>
<evidence type="ECO:0000256" key="8">
    <source>
        <dbReference type="ARBA" id="ARBA00023126"/>
    </source>
</evidence>
<keyword evidence="7 10" id="KW-0808">Transferase</keyword>
<comment type="pathway">
    <text evidence="3 10">Carbohydrate degradation; pentose phosphate pathway; D-glyceraldehyde 3-phosphate and beta-D-fructose 6-phosphate from D-ribose 5-phosphate and D-xylulose 5-phosphate (non-oxidative stage): step 2/3.</text>
</comment>
<dbReference type="InterPro" id="IPR004732">
    <property type="entry name" value="Transaldolase_2"/>
</dbReference>
<evidence type="ECO:0000256" key="6">
    <source>
        <dbReference type="ARBA" id="ARBA00022490"/>
    </source>
</evidence>
<comment type="similarity">
    <text evidence="4 10">Belongs to the transaldolase family. Type 2 subfamily.</text>
</comment>
<keyword evidence="12" id="KW-1185">Reference proteome</keyword>